<feature type="transmembrane region" description="Helical" evidence="7">
    <location>
        <begin position="252"/>
        <end position="269"/>
    </location>
</feature>
<dbReference type="AlphaFoldDB" id="A0A9X7W273"/>
<evidence type="ECO:0000259" key="8">
    <source>
        <dbReference type="PROSITE" id="PS50928"/>
    </source>
</evidence>
<dbReference type="Pfam" id="PF00528">
    <property type="entry name" value="BPD_transp_1"/>
    <property type="match status" value="1"/>
</dbReference>
<dbReference type="GO" id="GO:0005886">
    <property type="term" value="C:plasma membrane"/>
    <property type="evidence" value="ECO:0007669"/>
    <property type="project" value="UniProtKB-SubCell"/>
</dbReference>
<comment type="similarity">
    <text evidence="7">Belongs to the binding-protein-dependent transport system permease family.</text>
</comment>
<feature type="domain" description="ABC transmembrane type-1" evidence="8">
    <location>
        <begin position="78"/>
        <end position="269"/>
    </location>
</feature>
<dbReference type="InterPro" id="IPR000515">
    <property type="entry name" value="MetI-like"/>
</dbReference>
<accession>A0A9X7W273</accession>
<evidence type="ECO:0000313" key="9">
    <source>
        <dbReference type="EMBL" id="QSO49284.1"/>
    </source>
</evidence>
<evidence type="ECO:0000256" key="1">
    <source>
        <dbReference type="ARBA" id="ARBA00004651"/>
    </source>
</evidence>
<feature type="transmembrane region" description="Helical" evidence="7">
    <location>
        <begin position="149"/>
        <end position="168"/>
    </location>
</feature>
<evidence type="ECO:0000256" key="4">
    <source>
        <dbReference type="ARBA" id="ARBA00022692"/>
    </source>
</evidence>
<dbReference type="CDD" id="cd06261">
    <property type="entry name" value="TM_PBP2"/>
    <property type="match status" value="1"/>
</dbReference>
<evidence type="ECO:0000256" key="2">
    <source>
        <dbReference type="ARBA" id="ARBA00022448"/>
    </source>
</evidence>
<dbReference type="PROSITE" id="PS50928">
    <property type="entry name" value="ABC_TM1"/>
    <property type="match status" value="1"/>
</dbReference>
<evidence type="ECO:0000256" key="6">
    <source>
        <dbReference type="ARBA" id="ARBA00023136"/>
    </source>
</evidence>
<evidence type="ECO:0000256" key="3">
    <source>
        <dbReference type="ARBA" id="ARBA00022475"/>
    </source>
</evidence>
<dbReference type="PANTHER" id="PTHR43744:SF12">
    <property type="entry name" value="ABC TRANSPORTER PERMEASE PROTEIN MG189-RELATED"/>
    <property type="match status" value="1"/>
</dbReference>
<organism evidence="9 10">
    <name type="scientific">Alicyclobacillus mengziensis</name>
    <dbReference type="NCBI Taxonomy" id="2931921"/>
    <lineage>
        <taxon>Bacteria</taxon>
        <taxon>Bacillati</taxon>
        <taxon>Bacillota</taxon>
        <taxon>Bacilli</taxon>
        <taxon>Bacillales</taxon>
        <taxon>Alicyclobacillaceae</taxon>
        <taxon>Alicyclobacillus</taxon>
    </lineage>
</organism>
<sequence length="284" mass="31998">MKADRGVRMNSHLAANTTKYVVLILVAIIMFFPMIWIMSSSLKTLTGISTYPPQIIPSHPQWNNFIQVLTTGHVLTYFRNTLILIIANTIGTLMSSSLVAFPLARMQFSGHKIMFGLILATMMVPNVATIIPQFILFSKFGWLNTLLPLVVPGFFAYPYNVFLFRQFYKGVPKNLDEAAMIDGCNKWQVFVRILVPLSKPVFITVGVLSAVFWWNELFTPLIFINNSSLMPLTVGALSAFTTQYTQMYNLQMAFSVFMIIPPMFLYLFAQKYLVAGIKTTGGKG</sequence>
<keyword evidence="4 7" id="KW-0812">Transmembrane</keyword>
<dbReference type="GO" id="GO:0055085">
    <property type="term" value="P:transmembrane transport"/>
    <property type="evidence" value="ECO:0007669"/>
    <property type="project" value="InterPro"/>
</dbReference>
<dbReference type="Gene3D" id="1.10.3720.10">
    <property type="entry name" value="MetI-like"/>
    <property type="match status" value="1"/>
</dbReference>
<keyword evidence="2 7" id="KW-0813">Transport</keyword>
<proteinExistence type="inferred from homology"/>
<reference evidence="9 10" key="1">
    <citation type="submission" date="2021-02" db="EMBL/GenBank/DDBJ databases">
        <title>Alicyclobacillus curvatus sp. nov. and Alicyclobacillus mengziensis sp. nov., two acidophilic bacteria isolated from acid mine drainage.</title>
        <authorList>
            <person name="Huang Y."/>
        </authorList>
    </citation>
    <scope>NUCLEOTIDE SEQUENCE [LARGE SCALE GENOMIC DNA]</scope>
    <source>
        <strain evidence="9 10">S30H14</strain>
    </source>
</reference>
<dbReference type="PANTHER" id="PTHR43744">
    <property type="entry name" value="ABC TRANSPORTER PERMEASE PROTEIN MG189-RELATED-RELATED"/>
    <property type="match status" value="1"/>
</dbReference>
<evidence type="ECO:0000313" key="10">
    <source>
        <dbReference type="Proteomes" id="UP000663505"/>
    </source>
</evidence>
<keyword evidence="10" id="KW-1185">Reference proteome</keyword>
<feature type="transmembrane region" description="Helical" evidence="7">
    <location>
        <begin position="20"/>
        <end position="39"/>
    </location>
</feature>
<gene>
    <name evidence="9" type="ORF">JZ786_10390</name>
</gene>
<evidence type="ECO:0000256" key="7">
    <source>
        <dbReference type="RuleBase" id="RU363032"/>
    </source>
</evidence>
<dbReference type="KEGG" id="afx:JZ786_10390"/>
<dbReference type="EMBL" id="CP071182">
    <property type="protein sequence ID" value="QSO49284.1"/>
    <property type="molecule type" value="Genomic_DNA"/>
</dbReference>
<dbReference type="SUPFAM" id="SSF161098">
    <property type="entry name" value="MetI-like"/>
    <property type="match status" value="1"/>
</dbReference>
<keyword evidence="5 7" id="KW-1133">Transmembrane helix</keyword>
<keyword evidence="3" id="KW-1003">Cell membrane</keyword>
<feature type="transmembrane region" description="Helical" evidence="7">
    <location>
        <begin position="82"/>
        <end position="101"/>
    </location>
</feature>
<keyword evidence="6 7" id="KW-0472">Membrane</keyword>
<dbReference type="Proteomes" id="UP000663505">
    <property type="component" value="Chromosome"/>
</dbReference>
<protein>
    <submittedName>
        <fullName evidence="9">Carbohydrate ABC transporter permease</fullName>
    </submittedName>
</protein>
<comment type="subcellular location">
    <subcellularLocation>
        <location evidence="1 7">Cell membrane</location>
        <topology evidence="1 7">Multi-pass membrane protein</topology>
    </subcellularLocation>
</comment>
<evidence type="ECO:0000256" key="5">
    <source>
        <dbReference type="ARBA" id="ARBA00022989"/>
    </source>
</evidence>
<feature type="transmembrane region" description="Helical" evidence="7">
    <location>
        <begin position="220"/>
        <end position="240"/>
    </location>
</feature>
<dbReference type="InterPro" id="IPR035906">
    <property type="entry name" value="MetI-like_sf"/>
</dbReference>
<feature type="transmembrane region" description="Helical" evidence="7">
    <location>
        <begin position="113"/>
        <end position="137"/>
    </location>
</feature>
<name>A0A9X7W273_9BACL</name>
<feature type="transmembrane region" description="Helical" evidence="7">
    <location>
        <begin position="189"/>
        <end position="214"/>
    </location>
</feature>